<dbReference type="OrthoDB" id="351090at2"/>
<evidence type="ECO:0000313" key="9">
    <source>
        <dbReference type="EMBL" id="AHH11654.1"/>
    </source>
</evidence>
<evidence type="ECO:0000256" key="7">
    <source>
        <dbReference type="ARBA" id="ARBA00023288"/>
    </source>
</evidence>
<evidence type="ECO:0000256" key="4">
    <source>
        <dbReference type="ARBA" id="ARBA00023136"/>
    </source>
</evidence>
<evidence type="ECO:0000256" key="6">
    <source>
        <dbReference type="ARBA" id="ARBA00023237"/>
    </source>
</evidence>
<dbReference type="SUPFAM" id="SSF74748">
    <property type="entry name" value="Variable surface antigen VlsE"/>
    <property type="match status" value="1"/>
</dbReference>
<dbReference type="AlphaFoldDB" id="W5SWS6"/>
<dbReference type="HOGENOM" id="CLU_054711_2_0_12"/>
<evidence type="ECO:0000256" key="2">
    <source>
        <dbReference type="ARBA" id="ARBA00004459"/>
    </source>
</evidence>
<keyword evidence="9" id="KW-0614">Plasmid</keyword>
<keyword evidence="7 8" id="KW-0449">Lipoprotein</keyword>
<organism evidence="9">
    <name type="scientific">Borrelia coriaceae ATCC 43381</name>
    <dbReference type="NCBI Taxonomy" id="1408429"/>
    <lineage>
        <taxon>Bacteria</taxon>
        <taxon>Pseudomonadati</taxon>
        <taxon>Spirochaetota</taxon>
        <taxon>Spirochaetia</taxon>
        <taxon>Spirochaetales</taxon>
        <taxon>Borreliaceae</taxon>
        <taxon>Borrelia</taxon>
    </lineage>
</organism>
<protein>
    <recommendedName>
        <fullName evidence="8">Variable large protein</fullName>
    </recommendedName>
</protein>
<geneLocation type="plasmid" evidence="9">
    <name>unnamed</name>
</geneLocation>
<keyword evidence="3" id="KW-0732">Signal</keyword>
<accession>W5SWS6</accession>
<dbReference type="InterPro" id="IPR000680">
    <property type="entry name" value="Borrelia_lipo"/>
</dbReference>
<keyword evidence="4 8" id="KW-0472">Membrane</keyword>
<evidence type="ECO:0000256" key="5">
    <source>
        <dbReference type="ARBA" id="ARBA00023139"/>
    </source>
</evidence>
<reference evidence="9" key="1">
    <citation type="submission" date="2013-04" db="EMBL/GenBank/DDBJ databases">
        <title>Comparative Genomics of Relapsing Fever Spirochetes.</title>
        <authorList>
            <person name="Schwan T.G."/>
            <person name="Raffel S.J."/>
            <person name="Porcella S.F."/>
            <person name="Martens C.A."/>
            <person name="Bruno D.P."/>
            <person name="Ricklefs S.M."/>
            <person name="Barbian K.B."/>
        </authorList>
    </citation>
    <scope>NUCLEOTIDE SEQUENCE</scope>
    <source>
        <strain evidence="9">Co53</strain>
        <plasmid evidence="9">unnamed</plasmid>
    </source>
</reference>
<gene>
    <name evidence="9" type="ORF">BCO_0119004</name>
</gene>
<name>W5SWS6_9SPIR</name>
<keyword evidence="5 8" id="KW-0564">Palmitate</keyword>
<dbReference type="PROSITE" id="PS51257">
    <property type="entry name" value="PROKAR_LIPOPROTEIN"/>
    <property type="match status" value="1"/>
</dbReference>
<comment type="function">
    <text evidence="1 8">The Vlp and Vsp proteins are antigenically distinct proteins, only one vlp or vsp gene is transcriptionally active at any one time. Switching between these genes is a mechanism of host immune response evasion.</text>
</comment>
<evidence type="ECO:0000256" key="8">
    <source>
        <dbReference type="RuleBase" id="RU363105"/>
    </source>
</evidence>
<dbReference type="EMBL" id="CP005763">
    <property type="protein sequence ID" value="AHH11654.1"/>
    <property type="molecule type" value="Genomic_DNA"/>
</dbReference>
<evidence type="ECO:0000256" key="1">
    <source>
        <dbReference type="ARBA" id="ARBA00003932"/>
    </source>
</evidence>
<evidence type="ECO:0000256" key="3">
    <source>
        <dbReference type="ARBA" id="ARBA00022729"/>
    </source>
</evidence>
<sequence>MKINIKNIKVKSICATLFISLFLSCNNGIEELQKQKDSILSISNLRQGFLDIFTSFSDMISDTFGITKDTTKQQVGEYFGKLSTKLGEAASELEKVAEKAAVDVDKDGLLNKSIIAAIDTAKKTLEILKGHLESLKDIGDSSQKIGEAATDQGKKPDEPELKKAYNALKGIVDTAKTQKVEEPKKSDVSISAAKLGGASPQDGAKVLTIDTHAGAAVGSGASTIVSAVSGKAILAAIVGSGADDPALAGGNAQASTSAVSFARGGSTATNIAKDTAKVEAVAGGIALRSLVKGGKLAANTGSEEDKASVQAAGIAAANKLLVAVEDIIKKTVKNVLRTVKSAIDKARETKEPASESSKK</sequence>
<dbReference type="Pfam" id="PF00921">
    <property type="entry name" value="Lipoprotein_2"/>
    <property type="match status" value="1"/>
</dbReference>
<comment type="subcellular location">
    <subcellularLocation>
        <location evidence="2 8">Cell outer membrane</location>
        <topology evidence="2 8">Lipid-anchor</topology>
    </subcellularLocation>
</comment>
<dbReference type="GO" id="GO:0009279">
    <property type="term" value="C:cell outer membrane"/>
    <property type="evidence" value="ECO:0007669"/>
    <property type="project" value="UniProtKB-SubCell"/>
</dbReference>
<proteinExistence type="predicted"/>
<keyword evidence="6 8" id="KW-0998">Cell outer membrane</keyword>